<dbReference type="eggNOG" id="ENOG50311FH">
    <property type="taxonomic scope" value="Bacteria"/>
</dbReference>
<keyword evidence="1" id="KW-1133">Transmembrane helix</keyword>
<name>E6X873_CELAD</name>
<dbReference type="Proteomes" id="UP000008634">
    <property type="component" value="Chromosome"/>
</dbReference>
<organism evidence="2 3">
    <name type="scientific">Cellulophaga algicola (strain DSM 14237 / IC166 / ACAM 630)</name>
    <dbReference type="NCBI Taxonomy" id="688270"/>
    <lineage>
        <taxon>Bacteria</taxon>
        <taxon>Pseudomonadati</taxon>
        <taxon>Bacteroidota</taxon>
        <taxon>Flavobacteriia</taxon>
        <taxon>Flavobacteriales</taxon>
        <taxon>Flavobacteriaceae</taxon>
        <taxon>Cellulophaga</taxon>
    </lineage>
</organism>
<reference evidence="2 3" key="1">
    <citation type="journal article" date="2010" name="Stand. Genomic Sci.">
        <title>Complete genome sequence of Cellulophaga algicola type strain (IC166).</title>
        <authorList>
            <person name="Abt B."/>
            <person name="Lu M."/>
            <person name="Misra M."/>
            <person name="Han C."/>
            <person name="Nolan M."/>
            <person name="Lucas S."/>
            <person name="Hammon N."/>
            <person name="Deshpande S."/>
            <person name="Cheng J.F."/>
            <person name="Tapia R."/>
            <person name="Goodwin L."/>
            <person name="Pitluck S."/>
            <person name="Liolios K."/>
            <person name="Pagani I."/>
            <person name="Ivanova N."/>
            <person name="Mavromatis K."/>
            <person name="Ovchinikova G."/>
            <person name="Pati A."/>
            <person name="Chen A."/>
            <person name="Palaniappan K."/>
            <person name="Land M."/>
            <person name="Hauser L."/>
            <person name="Chang Y.J."/>
            <person name="Jeffries C.D."/>
            <person name="Detter J.C."/>
            <person name="Brambilla E."/>
            <person name="Rohde M."/>
            <person name="Tindall B.J."/>
            <person name="Goker M."/>
            <person name="Woyke T."/>
            <person name="Bristow J."/>
            <person name="Eisen J.A."/>
            <person name="Markowitz V."/>
            <person name="Hugenholtz P."/>
            <person name="Kyrpides N.C."/>
            <person name="Klenk H.P."/>
            <person name="Lapidus A."/>
        </authorList>
    </citation>
    <scope>NUCLEOTIDE SEQUENCE [LARGE SCALE GENOMIC DNA]</scope>
    <source>
        <strain evidence="3">DSM 14237 / IC166 / ACAM 630</strain>
    </source>
</reference>
<dbReference type="RefSeq" id="WP_013551173.1">
    <property type="nucleotide sequence ID" value="NC_014934.1"/>
</dbReference>
<accession>E6X873</accession>
<dbReference type="HOGENOM" id="CLU_1802616_0_0_10"/>
<protein>
    <submittedName>
        <fullName evidence="2">Uncharacterized protein</fullName>
    </submittedName>
</protein>
<sequence>MEGNNINEFDIFLRKAIKEVGTEAPSKDFNSMILSRLPLAQEKLKCTHPPLISNFVWLSIAMGVVALTGFTLMYDENRFVGSTYFEFLNNFRILNVIDSNSIFTPSKIVCYGIISVLVFCYIQIFVLKKYFSIHNYALNQYAK</sequence>
<feature type="transmembrane region" description="Helical" evidence="1">
    <location>
        <begin position="108"/>
        <end position="127"/>
    </location>
</feature>
<dbReference type="STRING" id="688270.Celal_2409"/>
<dbReference type="EMBL" id="CP002453">
    <property type="protein sequence ID" value="ADV49699.1"/>
    <property type="molecule type" value="Genomic_DNA"/>
</dbReference>
<keyword evidence="3" id="KW-1185">Reference proteome</keyword>
<keyword evidence="1" id="KW-0812">Transmembrane</keyword>
<dbReference type="AlphaFoldDB" id="E6X873"/>
<proteinExistence type="predicted"/>
<evidence type="ECO:0000313" key="2">
    <source>
        <dbReference type="EMBL" id="ADV49699.1"/>
    </source>
</evidence>
<evidence type="ECO:0000256" key="1">
    <source>
        <dbReference type="SAM" id="Phobius"/>
    </source>
</evidence>
<keyword evidence="1" id="KW-0472">Membrane</keyword>
<dbReference type="OrthoDB" id="1442507at2"/>
<dbReference type="KEGG" id="cao:Celal_2409"/>
<feature type="transmembrane region" description="Helical" evidence="1">
    <location>
        <begin position="51"/>
        <end position="74"/>
    </location>
</feature>
<gene>
    <name evidence="2" type="ordered locus">Celal_2409</name>
</gene>
<evidence type="ECO:0000313" key="3">
    <source>
        <dbReference type="Proteomes" id="UP000008634"/>
    </source>
</evidence>